<dbReference type="AlphaFoldDB" id="A0A6B0U6G9"/>
<sequence>MSANVGGRSGKGKGGRFLVLFCFLGRGGEETGMKHRDGSSSGSDARSDEAWQKTAENKCGKGENAKRKITEKVFFFFLSR</sequence>
<accession>A0A6B0U6G9</accession>
<feature type="compositionally biased region" description="Basic and acidic residues" evidence="1">
    <location>
        <begin position="28"/>
        <end position="38"/>
    </location>
</feature>
<organism evidence="2">
    <name type="scientific">Ixodes ricinus</name>
    <name type="common">Common tick</name>
    <name type="synonym">Acarus ricinus</name>
    <dbReference type="NCBI Taxonomy" id="34613"/>
    <lineage>
        <taxon>Eukaryota</taxon>
        <taxon>Metazoa</taxon>
        <taxon>Ecdysozoa</taxon>
        <taxon>Arthropoda</taxon>
        <taxon>Chelicerata</taxon>
        <taxon>Arachnida</taxon>
        <taxon>Acari</taxon>
        <taxon>Parasitiformes</taxon>
        <taxon>Ixodida</taxon>
        <taxon>Ixodoidea</taxon>
        <taxon>Ixodidae</taxon>
        <taxon>Ixodinae</taxon>
        <taxon>Ixodes</taxon>
    </lineage>
</organism>
<proteinExistence type="predicted"/>
<feature type="region of interest" description="Disordered" evidence="1">
    <location>
        <begin position="28"/>
        <end position="63"/>
    </location>
</feature>
<protein>
    <submittedName>
        <fullName evidence="2">Uncharacterized protein</fullName>
    </submittedName>
</protein>
<feature type="compositionally biased region" description="Basic and acidic residues" evidence="1">
    <location>
        <begin position="45"/>
        <end position="63"/>
    </location>
</feature>
<evidence type="ECO:0000256" key="1">
    <source>
        <dbReference type="SAM" id="MobiDB-lite"/>
    </source>
</evidence>
<evidence type="ECO:0000313" key="2">
    <source>
        <dbReference type="EMBL" id="MXU84270.1"/>
    </source>
</evidence>
<name>A0A6B0U6G9_IXORI</name>
<dbReference type="EMBL" id="GIFC01002187">
    <property type="protein sequence ID" value="MXU84270.1"/>
    <property type="molecule type" value="Transcribed_RNA"/>
</dbReference>
<reference evidence="2" key="1">
    <citation type="submission" date="2019-12" db="EMBL/GenBank/DDBJ databases">
        <title>An insight into the sialome of adult female Ixodes ricinus ticks feeding for 6 days.</title>
        <authorList>
            <person name="Perner J."/>
            <person name="Ribeiro J.M.C."/>
        </authorList>
    </citation>
    <scope>NUCLEOTIDE SEQUENCE</scope>
    <source>
        <strain evidence="2">Semi-engorged</strain>
        <tissue evidence="2">Salivary glands</tissue>
    </source>
</reference>